<evidence type="ECO:0000313" key="3">
    <source>
        <dbReference type="Proteomes" id="UP001301728"/>
    </source>
</evidence>
<reference evidence="2 3" key="1">
    <citation type="submission" date="2023-12" db="EMBL/GenBank/DDBJ databases">
        <title>Baltic Sea Cyanobacteria.</title>
        <authorList>
            <person name="Delbaje E."/>
            <person name="Fewer D.P."/>
            <person name="Shishido T.K."/>
        </authorList>
    </citation>
    <scope>NUCLEOTIDE SEQUENCE [LARGE SCALE GENOMIC DNA]</scope>
    <source>
        <strain evidence="2 3">CCNP 1315</strain>
    </source>
</reference>
<comment type="caution">
    <text evidence="2">The sequence shown here is derived from an EMBL/GenBank/DDBJ whole genome shotgun (WGS) entry which is preliminary data.</text>
</comment>
<keyword evidence="2" id="KW-0282">Flagellum</keyword>
<protein>
    <submittedName>
        <fullName evidence="2">Flagellar brake domain-containing protein</fullName>
    </submittedName>
</protein>
<gene>
    <name evidence="2" type="ORF">VB854_25585</name>
</gene>
<evidence type="ECO:0000259" key="1">
    <source>
        <dbReference type="Pfam" id="PF12945"/>
    </source>
</evidence>
<name>A0ABU5U5R0_9CYAN</name>
<organism evidence="2 3">
    <name type="scientific">Limnoraphis robusta CCNP1315</name>
    <dbReference type="NCBI Taxonomy" id="3110306"/>
    <lineage>
        <taxon>Bacteria</taxon>
        <taxon>Bacillati</taxon>
        <taxon>Cyanobacteriota</taxon>
        <taxon>Cyanophyceae</taxon>
        <taxon>Oscillatoriophycideae</taxon>
        <taxon>Oscillatoriales</taxon>
        <taxon>Sirenicapillariaceae</taxon>
        <taxon>Limnoraphis</taxon>
    </lineage>
</organism>
<dbReference type="RefSeq" id="WP_323307003.1">
    <property type="nucleotide sequence ID" value="NZ_JAYGHT010000161.1"/>
</dbReference>
<keyword evidence="3" id="KW-1185">Reference proteome</keyword>
<accession>A0ABU5U5R0</accession>
<feature type="domain" description="Type III secretion system flagellar brake protein YcgR PilZN" evidence="1">
    <location>
        <begin position="33"/>
        <end position="99"/>
    </location>
</feature>
<dbReference type="InterPro" id="IPR009926">
    <property type="entry name" value="T3SS_YcgR_PilZN"/>
</dbReference>
<dbReference type="EMBL" id="JAYGHT010000161">
    <property type="protein sequence ID" value="MEA5522315.1"/>
    <property type="molecule type" value="Genomic_DNA"/>
</dbReference>
<evidence type="ECO:0000313" key="2">
    <source>
        <dbReference type="EMBL" id="MEA5522315.1"/>
    </source>
</evidence>
<keyword evidence="2" id="KW-0966">Cell projection</keyword>
<keyword evidence="2" id="KW-0969">Cilium</keyword>
<proteinExistence type="predicted"/>
<dbReference type="Pfam" id="PF12945">
    <property type="entry name" value="PilZNR"/>
    <property type="match status" value="1"/>
</dbReference>
<dbReference type="Proteomes" id="UP001301728">
    <property type="component" value="Unassembled WGS sequence"/>
</dbReference>
<sequence length="282" mass="31134">MPANRSRTERWRECLHQICERGGGLEFAIDQGTSPDRKDLVWRVHVYRVDGQSIIVEHPGSMGQSFPVPSGTPLVGIMAVGQNRWMFRSRVIAVETVPTRSGPRKALRIQAPDTVERVVRRNTDRTSTLELSLPMVECWPLLEPRSATPTEVANRVQITDLLAKGGGAQARPSDDPVAMPEVGPKFEARLSNIGGGGVGLIVPRQDHATMDSVHPYFLRIDLRPTVPAPLLLTARVAHTHIDSQQNTYAGLAFDFSLNQEHKEFIVGQIARYVGAMPVRKAA</sequence>